<dbReference type="RefSeq" id="WP_156715372.1">
    <property type="nucleotide sequence ID" value="NZ_WPHG01000008.1"/>
</dbReference>
<sequence>MTLENVCQLSDDPLISLPAVVRCSAQQCRKRGDQCRHLHHMVGHHRYGHSPKKKARRIDFHAQPWFMPRMTASQTLRRPDTLNPYRNSFNAIRLLAAIQVVYMHSVAHLQLTPNLIFQIVAQFPGVPIFFATSGFLVLDSFIRRPEIGSFCKARALRIYPALVVNILILEMVFAWAGGYDPMKLGLVSDATFGIVFLTTASQYIASLVAGGYPYSDFGFFKTYPSGVLWTLTVELSFYVSIPIFGQIAHRKGLATVAYAILAMLSIGLLISIRGLVSTPVNVTLLTFLPYFWMFAAGMIFRLWVLDIPPPARNLVIVVAGLALAVLTIVYDASWLDWKFEPEANDIIRTALVCILTVFVGASPLLRSALLVKYDVSYGVYLWHMLAVSTFVGLGWTGTYLMFPLVVLLAIVAGLASWIWIEQPAMRLKNSRTGGAAIAEFPSSGNLTE</sequence>
<evidence type="ECO:0000313" key="4">
    <source>
        <dbReference type="Proteomes" id="UP000463224"/>
    </source>
</evidence>
<keyword evidence="4" id="KW-1185">Reference proteome</keyword>
<reference evidence="3 4" key="1">
    <citation type="submission" date="2019-12" db="EMBL/GenBank/DDBJ databases">
        <title>Nitratireductor arenosus sp. nov., Isolated from sea sand, Jeju island, South Korea.</title>
        <authorList>
            <person name="Kim W."/>
        </authorList>
    </citation>
    <scope>NUCLEOTIDE SEQUENCE [LARGE SCALE GENOMIC DNA]</scope>
    <source>
        <strain evidence="3 4">CAU 1489</strain>
    </source>
</reference>
<keyword evidence="3" id="KW-0012">Acyltransferase</keyword>
<name>A0A844QPA6_9HYPH</name>
<comment type="caution">
    <text evidence="3">The sequence shown here is derived from an EMBL/GenBank/DDBJ whole genome shotgun (WGS) entry which is preliminary data.</text>
</comment>
<dbReference type="GO" id="GO:0000271">
    <property type="term" value="P:polysaccharide biosynthetic process"/>
    <property type="evidence" value="ECO:0007669"/>
    <property type="project" value="TreeGrafter"/>
</dbReference>
<dbReference type="GO" id="GO:0016747">
    <property type="term" value="F:acyltransferase activity, transferring groups other than amino-acyl groups"/>
    <property type="evidence" value="ECO:0007669"/>
    <property type="project" value="InterPro"/>
</dbReference>
<keyword evidence="1" id="KW-0812">Transmembrane</keyword>
<accession>A0A844QPA6</accession>
<feature type="transmembrane region" description="Helical" evidence="1">
    <location>
        <begin position="346"/>
        <end position="365"/>
    </location>
</feature>
<evidence type="ECO:0000313" key="3">
    <source>
        <dbReference type="EMBL" id="MVA99793.1"/>
    </source>
</evidence>
<organism evidence="3 4">
    <name type="scientific">Nitratireductor arenosus</name>
    <dbReference type="NCBI Taxonomy" id="2682096"/>
    <lineage>
        <taxon>Bacteria</taxon>
        <taxon>Pseudomonadati</taxon>
        <taxon>Pseudomonadota</taxon>
        <taxon>Alphaproteobacteria</taxon>
        <taxon>Hyphomicrobiales</taxon>
        <taxon>Phyllobacteriaceae</taxon>
        <taxon>Nitratireductor</taxon>
    </lineage>
</organism>
<evidence type="ECO:0000256" key="1">
    <source>
        <dbReference type="SAM" id="Phobius"/>
    </source>
</evidence>
<feature type="transmembrane region" description="Helical" evidence="1">
    <location>
        <begin position="401"/>
        <end position="420"/>
    </location>
</feature>
<proteinExistence type="predicted"/>
<protein>
    <submittedName>
        <fullName evidence="3">Acyltransferase family protein</fullName>
    </submittedName>
</protein>
<gene>
    <name evidence="3" type="ORF">GN330_21295</name>
</gene>
<feature type="transmembrane region" description="Helical" evidence="1">
    <location>
        <begin position="256"/>
        <end position="276"/>
    </location>
</feature>
<dbReference type="GO" id="GO:0016020">
    <property type="term" value="C:membrane"/>
    <property type="evidence" value="ECO:0007669"/>
    <property type="project" value="TreeGrafter"/>
</dbReference>
<evidence type="ECO:0000259" key="2">
    <source>
        <dbReference type="Pfam" id="PF01757"/>
    </source>
</evidence>
<feature type="transmembrane region" description="Helical" evidence="1">
    <location>
        <begin position="282"/>
        <end position="302"/>
    </location>
</feature>
<feature type="transmembrane region" description="Helical" evidence="1">
    <location>
        <begin position="226"/>
        <end position="244"/>
    </location>
</feature>
<keyword evidence="1" id="KW-0472">Membrane</keyword>
<feature type="domain" description="Acyltransferase 3" evidence="2">
    <location>
        <begin position="87"/>
        <end position="420"/>
    </location>
</feature>
<feature type="transmembrane region" description="Helical" evidence="1">
    <location>
        <begin position="314"/>
        <end position="334"/>
    </location>
</feature>
<feature type="transmembrane region" description="Helical" evidence="1">
    <location>
        <begin position="158"/>
        <end position="176"/>
    </location>
</feature>
<dbReference type="InterPro" id="IPR002656">
    <property type="entry name" value="Acyl_transf_3_dom"/>
</dbReference>
<dbReference type="AlphaFoldDB" id="A0A844QPA6"/>
<dbReference type="Pfam" id="PF01757">
    <property type="entry name" value="Acyl_transf_3"/>
    <property type="match status" value="1"/>
</dbReference>
<dbReference type="PANTHER" id="PTHR23028:SF53">
    <property type="entry name" value="ACYL_TRANSF_3 DOMAIN-CONTAINING PROTEIN"/>
    <property type="match status" value="1"/>
</dbReference>
<keyword evidence="1" id="KW-1133">Transmembrane helix</keyword>
<dbReference type="EMBL" id="WPHG01000008">
    <property type="protein sequence ID" value="MVA99793.1"/>
    <property type="molecule type" value="Genomic_DNA"/>
</dbReference>
<dbReference type="InterPro" id="IPR050879">
    <property type="entry name" value="Acyltransferase_3"/>
</dbReference>
<dbReference type="Proteomes" id="UP000463224">
    <property type="component" value="Unassembled WGS sequence"/>
</dbReference>
<dbReference type="PANTHER" id="PTHR23028">
    <property type="entry name" value="ACETYLTRANSFERASE"/>
    <property type="match status" value="1"/>
</dbReference>
<feature type="transmembrane region" description="Helical" evidence="1">
    <location>
        <begin position="115"/>
        <end position="138"/>
    </location>
</feature>
<keyword evidence="3" id="KW-0808">Transferase</keyword>